<dbReference type="Proteomes" id="UP000235371">
    <property type="component" value="Unassembled WGS sequence"/>
</dbReference>
<reference evidence="4 5" key="1">
    <citation type="submission" date="2016-04" db="EMBL/GenBank/DDBJ databases">
        <title>A degradative enzymes factory behind the ericoid mycorrhizal symbiosis.</title>
        <authorList>
            <consortium name="DOE Joint Genome Institute"/>
            <person name="Martino E."/>
            <person name="Morin E."/>
            <person name="Grelet G."/>
            <person name="Kuo A."/>
            <person name="Kohler A."/>
            <person name="Daghino S."/>
            <person name="Barry K."/>
            <person name="Choi C."/>
            <person name="Cichocki N."/>
            <person name="Clum A."/>
            <person name="Copeland A."/>
            <person name="Hainaut M."/>
            <person name="Haridas S."/>
            <person name="Labutti K."/>
            <person name="Lindquist E."/>
            <person name="Lipzen A."/>
            <person name="Khouja H.-R."/>
            <person name="Murat C."/>
            <person name="Ohm R."/>
            <person name="Olson A."/>
            <person name="Spatafora J."/>
            <person name="Veneault-Fourrey C."/>
            <person name="Henrissat B."/>
            <person name="Grigoriev I."/>
            <person name="Martin F."/>
            <person name="Perotto S."/>
        </authorList>
    </citation>
    <scope>NUCLEOTIDE SEQUENCE [LARGE SCALE GENOMIC DNA]</scope>
    <source>
        <strain evidence="4 5">E</strain>
    </source>
</reference>
<keyword evidence="2 3" id="KW-0732">Signal</keyword>
<feature type="signal peptide" evidence="3">
    <location>
        <begin position="1"/>
        <end position="16"/>
    </location>
</feature>
<dbReference type="OrthoDB" id="10264374at2759"/>
<evidence type="ECO:0000256" key="1">
    <source>
        <dbReference type="ARBA" id="ARBA00005445"/>
    </source>
</evidence>
<evidence type="ECO:0000313" key="4">
    <source>
        <dbReference type="EMBL" id="PMD51081.1"/>
    </source>
</evidence>
<protein>
    <recommendedName>
        <fullName evidence="6">Antifreeze protein</fullName>
    </recommendedName>
</protein>
<dbReference type="STRING" id="1095630.A0A2J6SJY1"/>
<evidence type="ECO:0000256" key="3">
    <source>
        <dbReference type="SAM" id="SignalP"/>
    </source>
</evidence>
<dbReference type="GeneID" id="36593408"/>
<dbReference type="RefSeq" id="XP_024727985.1">
    <property type="nucleotide sequence ID" value="XM_024885331.1"/>
</dbReference>
<keyword evidence="5" id="KW-1185">Reference proteome</keyword>
<proteinExistence type="inferred from homology"/>
<sequence>MFLILGLLSCSSFASAKINLGSAATFGVLSSASVTNTGATVINGDLGTVGTSITGFPPGVFTGTEITGTPATKPLNDAQTAYNVLTGLGGATPLIGDLGGMTLAPGTYSYSSSAAVTGTLTLAGTGSSSDAWYFQIGSSLVMATGSSVVLTEGAQACDVFWQVGTSATLGTGSLCHGPILAGASVTLNTDAVSNGGVFGLTGSVTLDANTVNLIEILFQHQYHVTEPHN</sequence>
<comment type="similarity">
    <text evidence="1">Belongs to the ice-binding protein family.</text>
</comment>
<organism evidence="4 5">
    <name type="scientific">Hyaloscypha bicolor E</name>
    <dbReference type="NCBI Taxonomy" id="1095630"/>
    <lineage>
        <taxon>Eukaryota</taxon>
        <taxon>Fungi</taxon>
        <taxon>Dikarya</taxon>
        <taxon>Ascomycota</taxon>
        <taxon>Pezizomycotina</taxon>
        <taxon>Leotiomycetes</taxon>
        <taxon>Helotiales</taxon>
        <taxon>Hyaloscyphaceae</taxon>
        <taxon>Hyaloscypha</taxon>
        <taxon>Hyaloscypha bicolor</taxon>
    </lineage>
</organism>
<evidence type="ECO:0000256" key="2">
    <source>
        <dbReference type="ARBA" id="ARBA00022729"/>
    </source>
</evidence>
<dbReference type="InParanoid" id="A0A2J6SJY1"/>
<evidence type="ECO:0000313" key="5">
    <source>
        <dbReference type="Proteomes" id="UP000235371"/>
    </source>
</evidence>
<dbReference type="EMBL" id="KZ613912">
    <property type="protein sequence ID" value="PMD51081.1"/>
    <property type="molecule type" value="Genomic_DNA"/>
</dbReference>
<accession>A0A2J6SJY1</accession>
<name>A0A2J6SJY1_9HELO</name>
<gene>
    <name evidence="4" type="ORF">K444DRAFT_647409</name>
</gene>
<dbReference type="AlphaFoldDB" id="A0A2J6SJY1"/>
<dbReference type="Pfam" id="PF11999">
    <property type="entry name" value="Ice_binding"/>
    <property type="match status" value="1"/>
</dbReference>
<evidence type="ECO:0008006" key="6">
    <source>
        <dbReference type="Google" id="ProtNLM"/>
    </source>
</evidence>
<feature type="chain" id="PRO_5014410358" description="Antifreeze protein" evidence="3">
    <location>
        <begin position="17"/>
        <end position="229"/>
    </location>
</feature>
<dbReference type="InterPro" id="IPR021884">
    <property type="entry name" value="Ice-bd_prot"/>
</dbReference>